<comment type="caution">
    <text evidence="3">The sequence shown here is derived from an EMBL/GenBank/DDBJ whole genome shotgun (WGS) entry which is preliminary data.</text>
</comment>
<feature type="non-terminal residue" evidence="3">
    <location>
        <position position="1"/>
    </location>
</feature>
<proteinExistence type="predicted"/>
<dbReference type="AlphaFoldDB" id="A0A3E2HDP7"/>
<dbReference type="OMA" id="MWLENAN"/>
<dbReference type="Proteomes" id="UP000258309">
    <property type="component" value="Unassembled WGS sequence"/>
</dbReference>
<evidence type="ECO:0000313" key="3">
    <source>
        <dbReference type="EMBL" id="RFU31520.1"/>
    </source>
</evidence>
<dbReference type="SUPFAM" id="SSF55729">
    <property type="entry name" value="Acyl-CoA N-acyltransferases (Nat)"/>
    <property type="match status" value="1"/>
</dbReference>
<dbReference type="Pfam" id="PF00583">
    <property type="entry name" value="Acetyltransf_1"/>
    <property type="match status" value="1"/>
</dbReference>
<feature type="domain" description="N-acetyltransferase" evidence="2">
    <location>
        <begin position="98"/>
        <end position="250"/>
    </location>
</feature>
<evidence type="ECO:0000256" key="1">
    <source>
        <dbReference type="SAM" id="MobiDB-lite"/>
    </source>
</evidence>
<dbReference type="PANTHER" id="PTHR42791">
    <property type="entry name" value="GNAT FAMILY ACETYLTRANSFERASE"/>
    <property type="match status" value="1"/>
</dbReference>
<dbReference type="PROSITE" id="PS51186">
    <property type="entry name" value="GNAT"/>
    <property type="match status" value="1"/>
</dbReference>
<dbReference type="GO" id="GO:0016747">
    <property type="term" value="F:acyltransferase activity, transferring groups other than amino-acyl groups"/>
    <property type="evidence" value="ECO:0007669"/>
    <property type="project" value="InterPro"/>
</dbReference>
<dbReference type="EMBL" id="NCSJ02000074">
    <property type="protein sequence ID" value="RFU31520.1"/>
    <property type="molecule type" value="Genomic_DNA"/>
</dbReference>
<evidence type="ECO:0000259" key="2">
    <source>
        <dbReference type="PROSITE" id="PS51186"/>
    </source>
</evidence>
<organism evidence="3 4">
    <name type="scientific">Scytalidium lignicola</name>
    <name type="common">Hyphomycete</name>
    <dbReference type="NCBI Taxonomy" id="5539"/>
    <lineage>
        <taxon>Eukaryota</taxon>
        <taxon>Fungi</taxon>
        <taxon>Dikarya</taxon>
        <taxon>Ascomycota</taxon>
        <taxon>Pezizomycotina</taxon>
        <taxon>Leotiomycetes</taxon>
        <taxon>Leotiomycetes incertae sedis</taxon>
        <taxon>Scytalidium</taxon>
    </lineage>
</organism>
<keyword evidence="4" id="KW-1185">Reference proteome</keyword>
<protein>
    <recommendedName>
        <fullName evidence="2">N-acetyltransferase domain-containing protein</fullName>
    </recommendedName>
</protein>
<gene>
    <name evidence="3" type="ORF">B7463_g4840</name>
</gene>
<dbReference type="InterPro" id="IPR000182">
    <property type="entry name" value="GNAT_dom"/>
</dbReference>
<feature type="non-terminal residue" evidence="3">
    <location>
        <position position="252"/>
    </location>
</feature>
<accession>A0A3E2HDP7</accession>
<name>A0A3E2HDP7_SCYLI</name>
<sequence length="252" mass="28032">MAYTDNQNFVLELAEEKDIMVPAQMSEDAFATDANTQLKYLGKPRGTFAKGMAEGIKSWHSRPNRCTVLKAIDTSSPDREIIGWVCWGFSKGWDQGPAPIPTPVPAAAAAPNTTDNDALEQEEASQQLEKPVKSKVEMLEELTGKDLEHMMEILMPPGTKCMYIGSIIVDPKHQGSGVGTKLIQWGTKKADEEGVFAWVHSSEAGAPRFEKQGFEEVGKLEVDLDQYADSPREDGSNWGMYRFRYLKRMPKS</sequence>
<dbReference type="Gene3D" id="3.40.630.30">
    <property type="match status" value="1"/>
</dbReference>
<reference evidence="3 4" key="1">
    <citation type="submission" date="2018-05" db="EMBL/GenBank/DDBJ databases">
        <title>Draft genome sequence of Scytalidium lignicola DSM 105466, a ubiquitous saprotrophic fungus.</title>
        <authorList>
            <person name="Buettner E."/>
            <person name="Gebauer A.M."/>
            <person name="Hofrichter M."/>
            <person name="Liers C."/>
            <person name="Kellner H."/>
        </authorList>
    </citation>
    <scope>NUCLEOTIDE SEQUENCE [LARGE SCALE GENOMIC DNA]</scope>
    <source>
        <strain evidence="3 4">DSM 105466</strain>
    </source>
</reference>
<dbReference type="InterPro" id="IPR052523">
    <property type="entry name" value="Trichothecene_AcTrans"/>
</dbReference>
<dbReference type="OrthoDB" id="410198at2759"/>
<evidence type="ECO:0000313" key="4">
    <source>
        <dbReference type="Proteomes" id="UP000258309"/>
    </source>
</evidence>
<dbReference type="STRING" id="5539.A0A3E2HDP7"/>
<dbReference type="PANTHER" id="PTHR42791:SF1">
    <property type="entry name" value="N-ACETYLTRANSFERASE DOMAIN-CONTAINING PROTEIN"/>
    <property type="match status" value="1"/>
</dbReference>
<feature type="region of interest" description="Disordered" evidence="1">
    <location>
        <begin position="97"/>
        <end position="131"/>
    </location>
</feature>
<dbReference type="InterPro" id="IPR016181">
    <property type="entry name" value="Acyl_CoA_acyltransferase"/>
</dbReference>
<dbReference type="CDD" id="cd04301">
    <property type="entry name" value="NAT_SF"/>
    <property type="match status" value="1"/>
</dbReference>